<evidence type="ECO:0000313" key="1">
    <source>
        <dbReference type="EMBL" id="KAJ6796408.1"/>
    </source>
</evidence>
<proteinExistence type="predicted"/>
<accession>A0AAX6DX83</accession>
<evidence type="ECO:0000313" key="2">
    <source>
        <dbReference type="Proteomes" id="UP001140949"/>
    </source>
</evidence>
<dbReference type="EMBL" id="JANAVB010041220">
    <property type="protein sequence ID" value="KAJ6796408.1"/>
    <property type="molecule type" value="Genomic_DNA"/>
</dbReference>
<organism evidence="1 2">
    <name type="scientific">Iris pallida</name>
    <name type="common">Sweet iris</name>
    <dbReference type="NCBI Taxonomy" id="29817"/>
    <lineage>
        <taxon>Eukaryota</taxon>
        <taxon>Viridiplantae</taxon>
        <taxon>Streptophyta</taxon>
        <taxon>Embryophyta</taxon>
        <taxon>Tracheophyta</taxon>
        <taxon>Spermatophyta</taxon>
        <taxon>Magnoliopsida</taxon>
        <taxon>Liliopsida</taxon>
        <taxon>Asparagales</taxon>
        <taxon>Iridaceae</taxon>
        <taxon>Iridoideae</taxon>
        <taxon>Irideae</taxon>
        <taxon>Iris</taxon>
    </lineage>
</organism>
<reference evidence="1" key="1">
    <citation type="journal article" date="2023" name="GigaByte">
        <title>Genome assembly of the bearded iris, Iris pallida Lam.</title>
        <authorList>
            <person name="Bruccoleri R.E."/>
            <person name="Oakeley E.J."/>
            <person name="Faust A.M.E."/>
            <person name="Altorfer M."/>
            <person name="Dessus-Babus S."/>
            <person name="Burckhardt D."/>
            <person name="Oertli M."/>
            <person name="Naumann U."/>
            <person name="Petersen F."/>
            <person name="Wong J."/>
        </authorList>
    </citation>
    <scope>NUCLEOTIDE SEQUENCE</scope>
    <source>
        <strain evidence="1">GSM-AAB239-AS_SAM_17_03QT</strain>
    </source>
</reference>
<gene>
    <name evidence="1" type="ORF">M6B38_218305</name>
</gene>
<sequence>MNVTQFTQNRTSFDRSIETLALILNLQHLFSPLDPAVILPHIDPLVIFLNTFTIYGTYAYNISKYLWPLTVNTKL</sequence>
<reference evidence="1" key="2">
    <citation type="submission" date="2023-04" db="EMBL/GenBank/DDBJ databases">
        <authorList>
            <person name="Bruccoleri R.E."/>
            <person name="Oakeley E.J."/>
            <person name="Faust A.-M."/>
            <person name="Dessus-Babus S."/>
            <person name="Altorfer M."/>
            <person name="Burckhardt D."/>
            <person name="Oertli M."/>
            <person name="Naumann U."/>
            <person name="Petersen F."/>
            <person name="Wong J."/>
        </authorList>
    </citation>
    <scope>NUCLEOTIDE SEQUENCE</scope>
    <source>
        <strain evidence="1">GSM-AAB239-AS_SAM_17_03QT</strain>
        <tissue evidence="1">Leaf</tissue>
    </source>
</reference>
<keyword evidence="1" id="KW-0346">Stress response</keyword>
<comment type="caution">
    <text evidence="1">The sequence shown here is derived from an EMBL/GenBank/DDBJ whole genome shotgun (WGS) entry which is preliminary data.</text>
</comment>
<name>A0AAX6DX83_IRIPA</name>
<protein>
    <submittedName>
        <fullName evidence="1">Heat shock 70 kDa protein 16-like</fullName>
    </submittedName>
</protein>
<dbReference type="Proteomes" id="UP001140949">
    <property type="component" value="Unassembled WGS sequence"/>
</dbReference>
<keyword evidence="2" id="KW-1185">Reference proteome</keyword>
<dbReference type="AlphaFoldDB" id="A0AAX6DX83"/>